<dbReference type="GO" id="GO:0009403">
    <property type="term" value="P:toxin biosynthetic process"/>
    <property type="evidence" value="ECO:0007669"/>
    <property type="project" value="InterPro"/>
</dbReference>
<organism evidence="6 7">
    <name type="scientific">Carnobacterium iners</name>
    <dbReference type="NCBI Taxonomy" id="1073423"/>
    <lineage>
        <taxon>Bacteria</taxon>
        <taxon>Bacillati</taxon>
        <taxon>Bacillota</taxon>
        <taxon>Bacilli</taxon>
        <taxon>Lactobacillales</taxon>
        <taxon>Carnobacteriaceae</taxon>
        <taxon>Carnobacterium</taxon>
    </lineage>
</organism>
<evidence type="ECO:0000256" key="5">
    <source>
        <dbReference type="SAM" id="Phobius"/>
    </source>
</evidence>
<keyword evidence="3 5" id="KW-1133">Transmembrane helix</keyword>
<name>A0A1X7NRK8_9LACT</name>
<gene>
    <name evidence="6" type="ORF">SAMN04488700_2428</name>
</gene>
<feature type="transmembrane region" description="Helical" evidence="5">
    <location>
        <begin position="80"/>
        <end position="102"/>
    </location>
</feature>
<dbReference type="Proteomes" id="UP000193435">
    <property type="component" value="Unassembled WGS sequence"/>
</dbReference>
<keyword evidence="2 5" id="KW-0812">Transmembrane</keyword>
<dbReference type="InterPro" id="IPR003825">
    <property type="entry name" value="Colicin-V_CvpA"/>
</dbReference>
<sequence length="182" mass="20264">MLMTIALLIILALGAYGGARRGLVLQLVITIGYFISYFVAAQYYKVLGEKIDLLVPYPSASEGTQFVFYNQAIGFNLDQAFYNGVAFVLILFVGWLVTRFIGGLLNSLTYIPIIKQLNTLGGAVLAFIVSYTGIFLMLVLLTMLPFVVIQNAFNDSRLAQIIVESTPILSKQIYDWWIQTTL</sequence>
<evidence type="ECO:0000256" key="1">
    <source>
        <dbReference type="ARBA" id="ARBA00004141"/>
    </source>
</evidence>
<protein>
    <submittedName>
        <fullName evidence="6">Uncharacterized membrane protein, required for colicin V production</fullName>
    </submittedName>
</protein>
<evidence type="ECO:0000313" key="6">
    <source>
        <dbReference type="EMBL" id="SMH40825.1"/>
    </source>
</evidence>
<evidence type="ECO:0000313" key="7">
    <source>
        <dbReference type="Proteomes" id="UP000193435"/>
    </source>
</evidence>
<dbReference type="PANTHER" id="PTHR37306:SF1">
    <property type="entry name" value="COLICIN V PRODUCTION PROTEIN"/>
    <property type="match status" value="1"/>
</dbReference>
<proteinExistence type="predicted"/>
<accession>A0A1X7NRK8</accession>
<dbReference type="Pfam" id="PF02674">
    <property type="entry name" value="Colicin_V"/>
    <property type="match status" value="1"/>
</dbReference>
<feature type="transmembrane region" description="Helical" evidence="5">
    <location>
        <begin position="122"/>
        <end position="149"/>
    </location>
</feature>
<feature type="transmembrane region" description="Helical" evidence="5">
    <location>
        <begin position="27"/>
        <end position="44"/>
    </location>
</feature>
<evidence type="ECO:0000256" key="4">
    <source>
        <dbReference type="ARBA" id="ARBA00023136"/>
    </source>
</evidence>
<reference evidence="6 7" key="1">
    <citation type="submission" date="2017-04" db="EMBL/GenBank/DDBJ databases">
        <authorList>
            <person name="Afonso C.L."/>
            <person name="Miller P.J."/>
            <person name="Scott M.A."/>
            <person name="Spackman E."/>
            <person name="Goraichik I."/>
            <person name="Dimitrov K.M."/>
            <person name="Suarez D.L."/>
            <person name="Swayne D.E."/>
        </authorList>
    </citation>
    <scope>NUCLEOTIDE SEQUENCE [LARGE SCALE GENOMIC DNA]</scope>
    <source>
        <strain evidence="6 7">LMG26642</strain>
    </source>
</reference>
<evidence type="ECO:0000256" key="2">
    <source>
        <dbReference type="ARBA" id="ARBA00022692"/>
    </source>
</evidence>
<keyword evidence="7" id="KW-1185">Reference proteome</keyword>
<dbReference type="PANTHER" id="PTHR37306">
    <property type="entry name" value="COLICIN V PRODUCTION PROTEIN"/>
    <property type="match status" value="1"/>
</dbReference>
<keyword evidence="4 5" id="KW-0472">Membrane</keyword>
<dbReference type="GO" id="GO:0016020">
    <property type="term" value="C:membrane"/>
    <property type="evidence" value="ECO:0007669"/>
    <property type="project" value="UniProtKB-SubCell"/>
</dbReference>
<evidence type="ECO:0000256" key="3">
    <source>
        <dbReference type="ARBA" id="ARBA00022989"/>
    </source>
</evidence>
<dbReference type="STRING" id="1073423.SAMN04488700_2428"/>
<dbReference type="OrthoDB" id="1809613at2"/>
<dbReference type="AlphaFoldDB" id="A0A1X7NRK8"/>
<dbReference type="EMBL" id="FXBJ01000002">
    <property type="protein sequence ID" value="SMH40825.1"/>
    <property type="molecule type" value="Genomic_DNA"/>
</dbReference>
<dbReference type="RefSeq" id="WP_085560437.1">
    <property type="nucleotide sequence ID" value="NZ_FOAH01000015.1"/>
</dbReference>
<comment type="subcellular location">
    <subcellularLocation>
        <location evidence="1">Membrane</location>
        <topology evidence="1">Multi-pass membrane protein</topology>
    </subcellularLocation>
</comment>